<dbReference type="GO" id="GO:0005737">
    <property type="term" value="C:cytoplasm"/>
    <property type="evidence" value="ECO:0007669"/>
    <property type="project" value="TreeGrafter"/>
</dbReference>
<organism evidence="3 4">
    <name type="scientific">Ophiocordyceps unilateralis</name>
    <name type="common">Zombie-ant fungus</name>
    <name type="synonym">Torrubia unilateralis</name>
    <dbReference type="NCBI Taxonomy" id="268505"/>
    <lineage>
        <taxon>Eukaryota</taxon>
        <taxon>Fungi</taxon>
        <taxon>Dikarya</taxon>
        <taxon>Ascomycota</taxon>
        <taxon>Pezizomycotina</taxon>
        <taxon>Sordariomycetes</taxon>
        <taxon>Hypocreomycetidae</taxon>
        <taxon>Hypocreales</taxon>
        <taxon>Ophiocordycipitaceae</taxon>
        <taxon>Ophiocordyceps</taxon>
    </lineage>
</organism>
<dbReference type="SMART" id="SM01127">
    <property type="entry name" value="DDHD"/>
    <property type="match status" value="1"/>
</dbReference>
<dbReference type="PANTHER" id="PTHR23509:SF6">
    <property type="entry name" value="PHOSPHOLIPASE C1020.13C-RELATED"/>
    <property type="match status" value="1"/>
</dbReference>
<feature type="region of interest" description="Disordered" evidence="1">
    <location>
        <begin position="559"/>
        <end position="581"/>
    </location>
</feature>
<evidence type="ECO:0000256" key="1">
    <source>
        <dbReference type="SAM" id="MobiDB-lite"/>
    </source>
</evidence>
<dbReference type="PANTHER" id="PTHR23509">
    <property type="entry name" value="PA-PL1 PHOSPHOLIPASE FAMILY"/>
    <property type="match status" value="1"/>
</dbReference>
<dbReference type="Pfam" id="PF02862">
    <property type="entry name" value="DDHD"/>
    <property type="match status" value="2"/>
</dbReference>
<reference evidence="3 4" key="1">
    <citation type="journal article" date="2015" name="BMC Genomics">
        <title>Gene expression during zombie ant biting behavior reflects the complexity underlying fungal parasitic behavioral manipulation.</title>
        <authorList>
            <person name="de Bekker C."/>
            <person name="Ohm R.A."/>
            <person name="Loreto R.G."/>
            <person name="Sebastian A."/>
            <person name="Albert I."/>
            <person name="Merrow M."/>
            <person name="Brachmann A."/>
            <person name="Hughes D.P."/>
        </authorList>
    </citation>
    <scope>NUCLEOTIDE SEQUENCE [LARGE SCALE GENOMIC DNA]</scope>
    <source>
        <strain evidence="3 4">SC16a</strain>
    </source>
</reference>
<evidence type="ECO:0000313" key="3">
    <source>
        <dbReference type="EMBL" id="PFH56464.1"/>
    </source>
</evidence>
<dbReference type="GO" id="GO:0046872">
    <property type="term" value="F:metal ion binding"/>
    <property type="evidence" value="ECO:0007669"/>
    <property type="project" value="InterPro"/>
</dbReference>
<dbReference type="AlphaFoldDB" id="A0A2A9P5J4"/>
<dbReference type="EMBL" id="LAZP02000573">
    <property type="protein sequence ID" value="PFH56464.1"/>
    <property type="molecule type" value="Genomic_DNA"/>
</dbReference>
<evidence type="ECO:0000313" key="4">
    <source>
        <dbReference type="Proteomes" id="UP000037136"/>
    </source>
</evidence>
<accession>A0A2A9P5J4</accession>
<feature type="domain" description="DDHD" evidence="2">
    <location>
        <begin position="785"/>
        <end position="986"/>
    </location>
</feature>
<reference evidence="3 4" key="2">
    <citation type="journal article" date="2017" name="Sci. Rep.">
        <title>Ant-infecting Ophiocordyceps genomes reveal a high diversity of potential behavioral manipulation genes and a possible major role for enterotoxins.</title>
        <authorList>
            <person name="de Bekker C."/>
            <person name="Ohm R.A."/>
            <person name="Evans H.C."/>
            <person name="Brachmann A."/>
            <person name="Hughes D.P."/>
        </authorList>
    </citation>
    <scope>NUCLEOTIDE SEQUENCE [LARGE SCALE GENOMIC DNA]</scope>
    <source>
        <strain evidence="3 4">SC16a</strain>
    </source>
</reference>
<dbReference type="InterPro" id="IPR058055">
    <property type="entry name" value="PA-PLA1"/>
</dbReference>
<gene>
    <name evidence="3" type="ORF">XA68_16472</name>
</gene>
<name>A0A2A9P5J4_OPHUN</name>
<dbReference type="InterPro" id="IPR004177">
    <property type="entry name" value="DDHD_dom"/>
</dbReference>
<proteinExistence type="predicted"/>
<evidence type="ECO:0000259" key="2">
    <source>
        <dbReference type="PROSITE" id="PS51043"/>
    </source>
</evidence>
<feature type="compositionally biased region" description="Basic residues" evidence="1">
    <location>
        <begin position="239"/>
        <end position="248"/>
    </location>
</feature>
<feature type="region of interest" description="Disordered" evidence="1">
    <location>
        <begin position="207"/>
        <end position="295"/>
    </location>
</feature>
<comment type="caution">
    <text evidence="3">The sequence shown here is derived from an EMBL/GenBank/DDBJ whole genome shotgun (WGS) entry which is preliminary data.</text>
</comment>
<keyword evidence="4" id="KW-1185">Reference proteome</keyword>
<dbReference type="Proteomes" id="UP000037136">
    <property type="component" value="Unassembled WGS sequence"/>
</dbReference>
<dbReference type="PROSITE" id="PS51043">
    <property type="entry name" value="DDHD"/>
    <property type="match status" value="1"/>
</dbReference>
<protein>
    <recommendedName>
        <fullName evidence="2">DDHD domain-containing protein</fullName>
    </recommendedName>
</protein>
<dbReference type="OrthoDB" id="69269at2759"/>
<dbReference type="GO" id="GO:0004620">
    <property type="term" value="F:phospholipase activity"/>
    <property type="evidence" value="ECO:0007669"/>
    <property type="project" value="TreeGrafter"/>
</dbReference>
<sequence length="1008" mass="111096">MEAKQSGSAMAAARHTFATNCRLAPVCRPYCDSGCPPLDARFFYSSLIPIDDPLSPKPIVGSHEFKSSWRQLRPFSLGDNNALEMAWLGLYSEAHRKQHLEAVGERDKTCAVVRTALNARGHLVSLLASRHLERHRVGSRSQHSPGHTVHASGGISVSSCCSELVVDVSEELENNFCDLVRKQLDELSTENLIGDVVRAMERLSKSAEASSDIHFGAPSLDSPNRPRSQHAVETDPRKSKSQAKARAVKGKENNIENGKLLDNPKSLQLNPSHARTSSRSHSRLPASSSDDGMSRTPFARVEKVDASSFPTSLPLSTTESQFAAISEFGDGDDVAALCNSPCQAPIPAVTIDAGDRARPVEIVVGVSRLHKVSLPALQMLPIYWSPVNDVAVVMRATWFYRDTMMPIPPAVANQLETGYLDLRPWTETWADELRCAIEVGPMGEEKVSYCLWSHNAVHAQERKPEEKEPTISSNPFCAARCCQGKAAAQGAINPTMERPYQERPNRPFANYHVIYKNTTDAFLLKQSLKPSAYYGRKPVAKIMRGITVGIPVTRGFDQQTWDSGHRVPRKPGSSVVEGSHDSTGMGVCPACRADASRGQVNDLVLVAHGIGQKLAERVESFHFTHAINAFRRAVDTKMGSPGLQGILRKGERGLMILPLNWRMGLSFEDGGPLQEGVTEHVSESFSLKDIEPDTIPAVRSMMSDVMFDIPFYMSHHKSKMITALISEANRVYRLWCRNNPGFAGNGRVHLIAHSLGSVMALEILSHQPTAIPKLDLTREPSSQHFEFDTKNLFLLGSPAAFFLLLERKTLMPRRGRRKPGADAADIMTKKVVGDVGILGCLAVDNIYNILAKEDPIAYLLNGAIDPNFAASLETAYLPSISSSFLHSVTDAVRNVVPGLSPALVTPFDRPPTMWFPSQLELEVHDFTREEVAEKKAFLLNDNGQIDWFLRSGGGPLEIQYLNMLSAHTSYWTNQDFIRMLCIETGREPGRASTLPAMRSVKATKRFTQ</sequence>
<dbReference type="STRING" id="268505.A0A2A9P5J4"/>